<dbReference type="Proteomes" id="UP000659124">
    <property type="component" value="Unassembled WGS sequence"/>
</dbReference>
<name>A0ABR7TQE9_9BACT</name>
<keyword evidence="2" id="KW-1185">Reference proteome</keyword>
<sequence>MYTLKHIRFSIITALLLAGRIVIPDVYGQQLQAVQLLTAPVFPQLKTAGIRTDTVVFDENKNYTVGLYGEKVPEQIISVVSPRYNIDWSKETIKPVIYFKSVPLRDPKLLMDKEGRLVIFVADIGNHGPKGQQMAGVFSDNDVVTLRKELSAIWGPEKKVREKSYTGAVYIWKKNGVVARLTIENELLDGNATETRNGVKQDGRNGKLTIYNQVQPAFYSKSEDYFNDPEIRKNTTPHQP</sequence>
<accession>A0ABR7TQE9</accession>
<reference evidence="1 2" key="1">
    <citation type="submission" date="2020-09" db="EMBL/GenBank/DDBJ databases">
        <title>Genome sequences of type strains of Chitinophaga qingshengii and Chitinophaga varians.</title>
        <authorList>
            <person name="Kittiwongwattana C."/>
        </authorList>
    </citation>
    <scope>NUCLEOTIDE SEQUENCE [LARGE SCALE GENOMIC DNA]</scope>
    <source>
        <strain evidence="1 2">JCM 30026</strain>
    </source>
</reference>
<comment type="caution">
    <text evidence="1">The sequence shown here is derived from an EMBL/GenBank/DDBJ whole genome shotgun (WGS) entry which is preliminary data.</text>
</comment>
<evidence type="ECO:0000313" key="2">
    <source>
        <dbReference type="Proteomes" id="UP000659124"/>
    </source>
</evidence>
<protein>
    <submittedName>
        <fullName evidence="1">Uncharacterized protein</fullName>
    </submittedName>
</protein>
<evidence type="ECO:0000313" key="1">
    <source>
        <dbReference type="EMBL" id="MBC9931813.1"/>
    </source>
</evidence>
<dbReference type="RefSeq" id="WP_188088963.1">
    <property type="nucleotide sequence ID" value="NZ_JACVFC010000002.1"/>
</dbReference>
<organism evidence="1 2">
    <name type="scientific">Chitinophaga qingshengii</name>
    <dbReference type="NCBI Taxonomy" id="1569794"/>
    <lineage>
        <taxon>Bacteria</taxon>
        <taxon>Pseudomonadati</taxon>
        <taxon>Bacteroidota</taxon>
        <taxon>Chitinophagia</taxon>
        <taxon>Chitinophagales</taxon>
        <taxon>Chitinophagaceae</taxon>
        <taxon>Chitinophaga</taxon>
    </lineage>
</organism>
<gene>
    <name evidence="1" type="ORF">ICL07_15615</name>
</gene>
<dbReference type="EMBL" id="JACVFC010000002">
    <property type="protein sequence ID" value="MBC9931813.1"/>
    <property type="molecule type" value="Genomic_DNA"/>
</dbReference>
<proteinExistence type="predicted"/>